<dbReference type="Pfam" id="PF04542">
    <property type="entry name" value="Sigma70_r2"/>
    <property type="match status" value="1"/>
</dbReference>
<evidence type="ECO:0000313" key="8">
    <source>
        <dbReference type="Proteomes" id="UP000237749"/>
    </source>
</evidence>
<accession>A0A2S6HDM7</accession>
<sequence length="181" mass="21134">MSIHEDENLLLQSIYGKYQGLLRRIAKTLNVPDLELDDVVQETFISYFENYSLTWSDTRKKSMLIKILKRKCIDSLRKNGHYEKVSLDEEDASNEMAMLARYVVTDPLEVVLGEESVLKITSEISNMRDEWKEMAVLYFLEQLTIPEICEKLEIPGTVCRSRIYRTRVCLKNILGPNYKTD</sequence>
<dbReference type="InterPro" id="IPR039425">
    <property type="entry name" value="RNA_pol_sigma-70-like"/>
</dbReference>
<dbReference type="EMBL" id="PTJA01000020">
    <property type="protein sequence ID" value="PPK75501.1"/>
    <property type="molecule type" value="Genomic_DNA"/>
</dbReference>
<protein>
    <submittedName>
        <fullName evidence="7">RNA polymerase sigma-70 factor (ECF subfamily)</fullName>
    </submittedName>
</protein>
<keyword evidence="8" id="KW-1185">Reference proteome</keyword>
<dbReference type="SUPFAM" id="SSF88659">
    <property type="entry name" value="Sigma3 and sigma4 domains of RNA polymerase sigma factors"/>
    <property type="match status" value="1"/>
</dbReference>
<evidence type="ECO:0000256" key="1">
    <source>
        <dbReference type="ARBA" id="ARBA00010641"/>
    </source>
</evidence>
<evidence type="ECO:0000256" key="5">
    <source>
        <dbReference type="ARBA" id="ARBA00023163"/>
    </source>
</evidence>
<dbReference type="RefSeq" id="WP_104439690.1">
    <property type="nucleotide sequence ID" value="NZ_PTJA01000020.1"/>
</dbReference>
<dbReference type="InterPro" id="IPR007627">
    <property type="entry name" value="RNA_pol_sigma70_r2"/>
</dbReference>
<evidence type="ECO:0000259" key="6">
    <source>
        <dbReference type="Pfam" id="PF04542"/>
    </source>
</evidence>
<dbReference type="Gene3D" id="1.10.10.10">
    <property type="entry name" value="Winged helix-like DNA-binding domain superfamily/Winged helix DNA-binding domain"/>
    <property type="match status" value="1"/>
</dbReference>
<dbReference type="InterPro" id="IPR036388">
    <property type="entry name" value="WH-like_DNA-bd_sf"/>
</dbReference>
<dbReference type="SUPFAM" id="SSF88946">
    <property type="entry name" value="Sigma2 domain of RNA polymerase sigma factors"/>
    <property type="match status" value="1"/>
</dbReference>
<organism evidence="7 8">
    <name type="scientific">Lacrimispora xylanisolvens</name>
    <dbReference type="NCBI Taxonomy" id="384636"/>
    <lineage>
        <taxon>Bacteria</taxon>
        <taxon>Bacillati</taxon>
        <taxon>Bacillota</taxon>
        <taxon>Clostridia</taxon>
        <taxon>Lachnospirales</taxon>
        <taxon>Lachnospiraceae</taxon>
        <taxon>Lacrimispora</taxon>
    </lineage>
</organism>
<dbReference type="InterPro" id="IPR013324">
    <property type="entry name" value="RNA_pol_sigma_r3/r4-like"/>
</dbReference>
<dbReference type="OrthoDB" id="9782991at2"/>
<keyword evidence="3" id="KW-0731">Sigma factor</keyword>
<evidence type="ECO:0000256" key="2">
    <source>
        <dbReference type="ARBA" id="ARBA00023015"/>
    </source>
</evidence>
<gene>
    <name evidence="7" type="ORF">BXY41_12035</name>
</gene>
<dbReference type="InterPro" id="IPR013325">
    <property type="entry name" value="RNA_pol_sigma_r2"/>
</dbReference>
<comment type="caution">
    <text evidence="7">The sequence shown here is derived from an EMBL/GenBank/DDBJ whole genome shotgun (WGS) entry which is preliminary data.</text>
</comment>
<dbReference type="GO" id="GO:0003677">
    <property type="term" value="F:DNA binding"/>
    <property type="evidence" value="ECO:0007669"/>
    <property type="project" value="UniProtKB-KW"/>
</dbReference>
<evidence type="ECO:0000313" key="7">
    <source>
        <dbReference type="EMBL" id="PPK75501.1"/>
    </source>
</evidence>
<name>A0A2S6HDM7_9FIRM</name>
<dbReference type="Proteomes" id="UP000237749">
    <property type="component" value="Unassembled WGS sequence"/>
</dbReference>
<dbReference type="Gene3D" id="1.10.1740.10">
    <property type="match status" value="1"/>
</dbReference>
<dbReference type="AlphaFoldDB" id="A0A2S6HDM7"/>
<dbReference type="InterPro" id="IPR014284">
    <property type="entry name" value="RNA_pol_sigma-70_dom"/>
</dbReference>
<feature type="domain" description="RNA polymerase sigma-70 region 2" evidence="6">
    <location>
        <begin position="15"/>
        <end position="80"/>
    </location>
</feature>
<reference evidence="7 8" key="1">
    <citation type="submission" date="2018-02" db="EMBL/GenBank/DDBJ databases">
        <title>Genomic Encyclopedia of Archaeal and Bacterial Type Strains, Phase II (KMG-II): from individual species to whole genera.</title>
        <authorList>
            <person name="Goeker M."/>
        </authorList>
    </citation>
    <scope>NUCLEOTIDE SEQUENCE [LARGE SCALE GENOMIC DNA]</scope>
    <source>
        <strain evidence="7 8">DSM 3808</strain>
    </source>
</reference>
<evidence type="ECO:0000256" key="4">
    <source>
        <dbReference type="ARBA" id="ARBA00023125"/>
    </source>
</evidence>
<dbReference type="PANTHER" id="PTHR43133">
    <property type="entry name" value="RNA POLYMERASE ECF-TYPE SIGMA FACTO"/>
    <property type="match status" value="1"/>
</dbReference>
<dbReference type="PANTHER" id="PTHR43133:SF8">
    <property type="entry name" value="RNA POLYMERASE SIGMA FACTOR HI_1459-RELATED"/>
    <property type="match status" value="1"/>
</dbReference>
<keyword evidence="5" id="KW-0804">Transcription</keyword>
<dbReference type="NCBIfam" id="TIGR02937">
    <property type="entry name" value="sigma70-ECF"/>
    <property type="match status" value="1"/>
</dbReference>
<proteinExistence type="inferred from homology"/>
<keyword evidence="4" id="KW-0238">DNA-binding</keyword>
<keyword evidence="2" id="KW-0805">Transcription regulation</keyword>
<dbReference type="GO" id="GO:0006352">
    <property type="term" value="P:DNA-templated transcription initiation"/>
    <property type="evidence" value="ECO:0007669"/>
    <property type="project" value="InterPro"/>
</dbReference>
<dbReference type="GO" id="GO:0016987">
    <property type="term" value="F:sigma factor activity"/>
    <property type="evidence" value="ECO:0007669"/>
    <property type="project" value="UniProtKB-KW"/>
</dbReference>
<comment type="similarity">
    <text evidence="1">Belongs to the sigma-70 factor family. ECF subfamily.</text>
</comment>
<evidence type="ECO:0000256" key="3">
    <source>
        <dbReference type="ARBA" id="ARBA00023082"/>
    </source>
</evidence>